<proteinExistence type="predicted"/>
<reference evidence="1" key="1">
    <citation type="journal article" date="2022" name="bioRxiv">
        <title>Sequencing and chromosome-scale assembly of the giantPleurodeles waltlgenome.</title>
        <authorList>
            <person name="Brown T."/>
            <person name="Elewa A."/>
            <person name="Iarovenko S."/>
            <person name="Subramanian E."/>
            <person name="Araus A.J."/>
            <person name="Petzold A."/>
            <person name="Susuki M."/>
            <person name="Suzuki K.-i.T."/>
            <person name="Hayashi T."/>
            <person name="Toyoda A."/>
            <person name="Oliveira C."/>
            <person name="Osipova E."/>
            <person name="Leigh N.D."/>
            <person name="Simon A."/>
            <person name="Yun M.H."/>
        </authorList>
    </citation>
    <scope>NUCLEOTIDE SEQUENCE</scope>
    <source>
        <strain evidence="1">20211129_DDA</strain>
        <tissue evidence="1">Liver</tissue>
    </source>
</reference>
<dbReference type="Proteomes" id="UP001066276">
    <property type="component" value="Chromosome 8"/>
</dbReference>
<comment type="caution">
    <text evidence="1">The sequence shown here is derived from an EMBL/GenBank/DDBJ whole genome shotgun (WGS) entry which is preliminary data.</text>
</comment>
<evidence type="ECO:0000313" key="1">
    <source>
        <dbReference type="EMBL" id="KAJ1120298.1"/>
    </source>
</evidence>
<sequence>MLADHNRRGRQAHFVCTARNEALEVLEPPAQGSEATPVTRLLVSVTRCTTLCTEIMKGLMTQDHDNITRSTDESADAILLRAKTATRTRTVLRA</sequence>
<accession>A0AAV7P3Q8</accession>
<name>A0AAV7P3Q8_PLEWA</name>
<evidence type="ECO:0000313" key="2">
    <source>
        <dbReference type="Proteomes" id="UP001066276"/>
    </source>
</evidence>
<dbReference type="AlphaFoldDB" id="A0AAV7P3Q8"/>
<gene>
    <name evidence="1" type="ORF">NDU88_008472</name>
</gene>
<protein>
    <submittedName>
        <fullName evidence="1">Uncharacterized protein</fullName>
    </submittedName>
</protein>
<keyword evidence="2" id="KW-1185">Reference proteome</keyword>
<dbReference type="EMBL" id="JANPWB010000012">
    <property type="protein sequence ID" value="KAJ1120298.1"/>
    <property type="molecule type" value="Genomic_DNA"/>
</dbReference>
<organism evidence="1 2">
    <name type="scientific">Pleurodeles waltl</name>
    <name type="common">Iberian ribbed newt</name>
    <dbReference type="NCBI Taxonomy" id="8319"/>
    <lineage>
        <taxon>Eukaryota</taxon>
        <taxon>Metazoa</taxon>
        <taxon>Chordata</taxon>
        <taxon>Craniata</taxon>
        <taxon>Vertebrata</taxon>
        <taxon>Euteleostomi</taxon>
        <taxon>Amphibia</taxon>
        <taxon>Batrachia</taxon>
        <taxon>Caudata</taxon>
        <taxon>Salamandroidea</taxon>
        <taxon>Salamandridae</taxon>
        <taxon>Pleurodelinae</taxon>
        <taxon>Pleurodeles</taxon>
    </lineage>
</organism>